<dbReference type="PROSITE" id="PS00061">
    <property type="entry name" value="ADH_SHORT"/>
    <property type="match status" value="1"/>
</dbReference>
<keyword evidence="4" id="KW-1185">Reference proteome</keyword>
<organism evidence="3 4">
    <name type="scientific">Mucilaginibacter straminoryzae</name>
    <dbReference type="NCBI Taxonomy" id="2932774"/>
    <lineage>
        <taxon>Bacteria</taxon>
        <taxon>Pseudomonadati</taxon>
        <taxon>Bacteroidota</taxon>
        <taxon>Sphingobacteriia</taxon>
        <taxon>Sphingobacteriales</taxon>
        <taxon>Sphingobacteriaceae</taxon>
        <taxon>Mucilaginibacter</taxon>
    </lineage>
</organism>
<evidence type="ECO:0000256" key="2">
    <source>
        <dbReference type="ARBA" id="ARBA00023002"/>
    </source>
</evidence>
<dbReference type="NCBIfam" id="NF005559">
    <property type="entry name" value="PRK07231.1"/>
    <property type="match status" value="1"/>
</dbReference>
<dbReference type="FunFam" id="3.40.50.720:FF:000084">
    <property type="entry name" value="Short-chain dehydrogenase reductase"/>
    <property type="match status" value="1"/>
</dbReference>
<comment type="caution">
    <text evidence="3">The sequence shown here is derived from an EMBL/GenBank/DDBJ whole genome shotgun (WGS) entry which is preliminary data.</text>
</comment>
<comment type="similarity">
    <text evidence="1">Belongs to the short-chain dehydrogenases/reductases (SDR) family.</text>
</comment>
<dbReference type="InterPro" id="IPR002347">
    <property type="entry name" value="SDR_fam"/>
</dbReference>
<dbReference type="CDD" id="cd05233">
    <property type="entry name" value="SDR_c"/>
    <property type="match status" value="1"/>
</dbReference>
<dbReference type="Pfam" id="PF13561">
    <property type="entry name" value="adh_short_C2"/>
    <property type="match status" value="1"/>
</dbReference>
<dbReference type="EC" id="1.1.1.47" evidence="3"/>
<dbReference type="PRINTS" id="PR00081">
    <property type="entry name" value="GDHRDH"/>
</dbReference>
<reference evidence="3" key="1">
    <citation type="submission" date="2022-04" db="EMBL/GenBank/DDBJ databases">
        <title>Mucilaginibacter sp. RS28 isolated from freshwater.</title>
        <authorList>
            <person name="Ko S.-R."/>
        </authorList>
    </citation>
    <scope>NUCLEOTIDE SEQUENCE</scope>
    <source>
        <strain evidence="3">RS28</strain>
    </source>
</reference>
<dbReference type="PANTHER" id="PTHR24321">
    <property type="entry name" value="DEHYDROGENASES, SHORT CHAIN"/>
    <property type="match status" value="1"/>
</dbReference>
<dbReference type="GO" id="GO:0047936">
    <property type="term" value="F:glucose 1-dehydrogenase [NAD(P)+] activity"/>
    <property type="evidence" value="ECO:0007669"/>
    <property type="project" value="UniProtKB-EC"/>
</dbReference>
<proteinExistence type="inferred from homology"/>
<evidence type="ECO:0000256" key="1">
    <source>
        <dbReference type="ARBA" id="ARBA00006484"/>
    </source>
</evidence>
<accession>A0A9X2B851</accession>
<dbReference type="EMBL" id="JALJEJ010000001">
    <property type="protein sequence ID" value="MCJ8208350.1"/>
    <property type="molecule type" value="Genomic_DNA"/>
</dbReference>
<dbReference type="PANTHER" id="PTHR24321:SF8">
    <property type="entry name" value="ESTRADIOL 17-BETA-DEHYDROGENASE 8-RELATED"/>
    <property type="match status" value="1"/>
</dbReference>
<gene>
    <name evidence="3" type="ORF">MUY27_01430</name>
</gene>
<dbReference type="Proteomes" id="UP001139450">
    <property type="component" value="Unassembled WGS sequence"/>
</dbReference>
<name>A0A9X2B851_9SPHI</name>
<dbReference type="InterPro" id="IPR036291">
    <property type="entry name" value="NAD(P)-bd_dom_sf"/>
</dbReference>
<dbReference type="RefSeq" id="WP_245128181.1">
    <property type="nucleotide sequence ID" value="NZ_JALJEJ010000001.1"/>
</dbReference>
<dbReference type="AlphaFoldDB" id="A0A9X2B851"/>
<sequence length="252" mass="26469">MKTLENKVALVTGAGSGIGKAIAELFAQEGASVMLADVHQQNIEAVANAITAKGGRAMCYAADIGNEVDVQLLIDYTCRMYKTLDILVNNAGVMDSFTPVAEVTNGLWNKVINTNLTGPFYTSRAAIRLFLEKGSGNIVNIASIGGLFGGRAGVAYTASKHGLIGLTKNIGYQYAEKNIRCNAIAPGGVSTNIVQGMEVDPFGFERMNAGTANVTRQADPMEIADVALYLASDQSSFINGAVVTADGGWTAY</sequence>
<dbReference type="SUPFAM" id="SSF51735">
    <property type="entry name" value="NAD(P)-binding Rossmann-fold domains"/>
    <property type="match status" value="1"/>
</dbReference>
<protein>
    <submittedName>
        <fullName evidence="3">Glucose 1-dehydrogenase</fullName>
        <ecNumber evidence="3">1.1.1.47</ecNumber>
    </submittedName>
</protein>
<evidence type="ECO:0000313" key="4">
    <source>
        <dbReference type="Proteomes" id="UP001139450"/>
    </source>
</evidence>
<evidence type="ECO:0000313" key="3">
    <source>
        <dbReference type="EMBL" id="MCJ8208350.1"/>
    </source>
</evidence>
<dbReference type="PRINTS" id="PR00080">
    <property type="entry name" value="SDRFAMILY"/>
</dbReference>
<keyword evidence="2 3" id="KW-0560">Oxidoreductase</keyword>
<dbReference type="InterPro" id="IPR020904">
    <property type="entry name" value="Sc_DH/Rdtase_CS"/>
</dbReference>
<dbReference type="Gene3D" id="3.40.50.720">
    <property type="entry name" value="NAD(P)-binding Rossmann-like Domain"/>
    <property type="match status" value="1"/>
</dbReference>